<dbReference type="InterPro" id="IPR058935">
    <property type="entry name" value="At4g15545-like_C"/>
</dbReference>
<gene>
    <name evidence="4" type="ORF">Ccrd_006520</name>
</gene>
<sequence>MLAKETAGAAFDLPVEVLEVLPSDPFQQLDVARKITSIALSTRVSSLELESSDLRQQLADRDAVIADLNSQLDSLDSSLSQNLHKLSIADQEKENLLKENVSLSQTVNKLKRDVAKLESFRKTLMMSLQDEEGSSVSSSSMRATAPPVVAANVQNHTSLSSQTFSGEEEETVPPSSFSSIKSQSSDVGNSYHDEHVNDASRPRVSPSLLLASQTNTPRLTPPGSPPSLSASASPSRTPKPVSPRRHSIAVSRGLYDDKSSVFSSANSSPYSSMSGRTRVDGKEFFRQVRSRLSYEQFAAFLANVKELNSQKQTKEDTLRKADEIFGPDNKDLYVILEGLITRNFH</sequence>
<reference evidence="4 5" key="1">
    <citation type="journal article" date="2016" name="Sci. Rep.">
        <title>The genome sequence of the outbreeding globe artichoke constructed de novo incorporating a phase-aware low-pass sequencing strategy of F1 progeny.</title>
        <authorList>
            <person name="Scaglione D."/>
            <person name="Reyes-Chin-Wo S."/>
            <person name="Acquadro A."/>
            <person name="Froenicke L."/>
            <person name="Portis E."/>
            <person name="Beitel C."/>
            <person name="Tirone M."/>
            <person name="Mauro R."/>
            <person name="Lo Monaco A."/>
            <person name="Mauromicale G."/>
            <person name="Faccioli P."/>
            <person name="Cattivelli L."/>
            <person name="Rieseberg L."/>
            <person name="Michelmore R."/>
            <person name="Lanteri S."/>
        </authorList>
    </citation>
    <scope>NUCLEOTIDE SEQUENCE [LARGE SCALE GENOMIC DNA]</scope>
    <source>
        <strain evidence="4">2C</strain>
    </source>
</reference>
<keyword evidence="5" id="KW-1185">Reference proteome</keyword>
<dbReference type="PANTHER" id="PTHR47383:SF4">
    <property type="entry name" value="WAT1-RELATED PROTEIN"/>
    <property type="match status" value="1"/>
</dbReference>
<dbReference type="Gramene" id="KVH91457">
    <property type="protein sequence ID" value="KVH91457"/>
    <property type="gene ID" value="Ccrd_006520"/>
</dbReference>
<evidence type="ECO:0000256" key="1">
    <source>
        <dbReference type="SAM" id="Coils"/>
    </source>
</evidence>
<feature type="compositionally biased region" description="Basic and acidic residues" evidence="2">
    <location>
        <begin position="191"/>
        <end position="201"/>
    </location>
</feature>
<dbReference type="OMA" id="DSIRPRI"/>
<protein>
    <recommendedName>
        <fullName evidence="3">At4g15545-like C-terminal domain-containing protein</fullName>
    </recommendedName>
</protein>
<proteinExistence type="predicted"/>
<accession>A0A103XIT9</accession>
<feature type="domain" description="At4g15545-like C-terminal" evidence="3">
    <location>
        <begin position="278"/>
        <end position="343"/>
    </location>
</feature>
<dbReference type="STRING" id="59895.A0A103XIT9"/>
<dbReference type="Proteomes" id="UP000243975">
    <property type="component" value="Unassembled WGS sequence"/>
</dbReference>
<evidence type="ECO:0000259" key="3">
    <source>
        <dbReference type="Pfam" id="PF25972"/>
    </source>
</evidence>
<dbReference type="AlphaFoldDB" id="A0A103XIT9"/>
<feature type="compositionally biased region" description="Low complexity" evidence="2">
    <location>
        <begin position="226"/>
        <end position="238"/>
    </location>
</feature>
<dbReference type="EMBL" id="LEKV01004967">
    <property type="protein sequence ID" value="KVH91457.1"/>
    <property type="molecule type" value="Genomic_DNA"/>
</dbReference>
<dbReference type="Pfam" id="PF25972">
    <property type="entry name" value="At4g15545_C"/>
    <property type="match status" value="1"/>
</dbReference>
<keyword evidence="1" id="KW-0175">Coiled coil</keyword>
<evidence type="ECO:0000313" key="4">
    <source>
        <dbReference type="EMBL" id="KVH91457.1"/>
    </source>
</evidence>
<dbReference type="InterPro" id="IPR058936">
    <property type="entry name" value="At4g15545-like"/>
</dbReference>
<organism evidence="4 5">
    <name type="scientific">Cynara cardunculus var. scolymus</name>
    <name type="common">Globe artichoke</name>
    <name type="synonym">Cynara scolymus</name>
    <dbReference type="NCBI Taxonomy" id="59895"/>
    <lineage>
        <taxon>Eukaryota</taxon>
        <taxon>Viridiplantae</taxon>
        <taxon>Streptophyta</taxon>
        <taxon>Embryophyta</taxon>
        <taxon>Tracheophyta</taxon>
        <taxon>Spermatophyta</taxon>
        <taxon>Magnoliopsida</taxon>
        <taxon>eudicotyledons</taxon>
        <taxon>Gunneridae</taxon>
        <taxon>Pentapetalae</taxon>
        <taxon>asterids</taxon>
        <taxon>campanulids</taxon>
        <taxon>Asterales</taxon>
        <taxon>Asteraceae</taxon>
        <taxon>Carduoideae</taxon>
        <taxon>Cardueae</taxon>
        <taxon>Carduinae</taxon>
        <taxon>Cynara</taxon>
    </lineage>
</organism>
<evidence type="ECO:0000256" key="2">
    <source>
        <dbReference type="SAM" id="MobiDB-lite"/>
    </source>
</evidence>
<comment type="caution">
    <text evidence="4">The sequence shown here is derived from an EMBL/GenBank/DDBJ whole genome shotgun (WGS) entry which is preliminary data.</text>
</comment>
<evidence type="ECO:0000313" key="5">
    <source>
        <dbReference type="Proteomes" id="UP000243975"/>
    </source>
</evidence>
<feature type="region of interest" description="Disordered" evidence="2">
    <location>
        <begin position="159"/>
        <end position="246"/>
    </location>
</feature>
<feature type="coiled-coil region" evidence="1">
    <location>
        <begin position="86"/>
        <end position="113"/>
    </location>
</feature>
<feature type="compositionally biased region" description="Low complexity" evidence="2">
    <location>
        <begin position="175"/>
        <end position="185"/>
    </location>
</feature>
<dbReference type="PANTHER" id="PTHR47383">
    <property type="entry name" value="OS03G0659800 PROTEIN"/>
    <property type="match status" value="1"/>
</dbReference>
<name>A0A103XIT9_CYNCS</name>